<keyword evidence="3" id="KW-1185">Reference proteome</keyword>
<accession>A0A9Q1GY58</accession>
<reference evidence="2" key="1">
    <citation type="submission" date="2022-04" db="EMBL/GenBank/DDBJ databases">
        <title>Carnegiea gigantea Genome sequencing and assembly v2.</title>
        <authorList>
            <person name="Copetti D."/>
            <person name="Sanderson M.J."/>
            <person name="Burquez A."/>
            <person name="Wojciechowski M.F."/>
        </authorList>
    </citation>
    <scope>NUCLEOTIDE SEQUENCE</scope>
    <source>
        <strain evidence="2">SGP5-SGP5p</strain>
        <tissue evidence="2">Aerial part</tissue>
    </source>
</reference>
<dbReference type="AlphaFoldDB" id="A0A9Q1GY58"/>
<evidence type="ECO:0000256" key="1">
    <source>
        <dbReference type="SAM" id="MobiDB-lite"/>
    </source>
</evidence>
<evidence type="ECO:0000313" key="2">
    <source>
        <dbReference type="EMBL" id="KAJ8427664.1"/>
    </source>
</evidence>
<sequence length="169" mass="18558">MPHRPGFSRCLASSPVLTCEGAKAEQSQTPKTEPSDTAVRPERTSMVSLAGYRLRAGCRHRLWLFSRSPAAPARRLPSSSSGSRSETLFCIVCNLALIFVMSTIVKGLRHCLHSTDRHQKVLGIFTIKSWNASCVQAMEICKHMAELDKVTLVTTKGKMQQEGIQNGGT</sequence>
<protein>
    <submittedName>
        <fullName evidence="2">Uncharacterized protein</fullName>
    </submittedName>
</protein>
<feature type="region of interest" description="Disordered" evidence="1">
    <location>
        <begin position="21"/>
        <end position="42"/>
    </location>
</feature>
<organism evidence="2 3">
    <name type="scientific">Carnegiea gigantea</name>
    <dbReference type="NCBI Taxonomy" id="171969"/>
    <lineage>
        <taxon>Eukaryota</taxon>
        <taxon>Viridiplantae</taxon>
        <taxon>Streptophyta</taxon>
        <taxon>Embryophyta</taxon>
        <taxon>Tracheophyta</taxon>
        <taxon>Spermatophyta</taxon>
        <taxon>Magnoliopsida</taxon>
        <taxon>eudicotyledons</taxon>
        <taxon>Gunneridae</taxon>
        <taxon>Pentapetalae</taxon>
        <taxon>Caryophyllales</taxon>
        <taxon>Cactineae</taxon>
        <taxon>Cactaceae</taxon>
        <taxon>Cactoideae</taxon>
        <taxon>Echinocereeae</taxon>
        <taxon>Carnegiea</taxon>
    </lineage>
</organism>
<gene>
    <name evidence="2" type="ORF">Cgig2_012077</name>
</gene>
<proteinExistence type="predicted"/>
<evidence type="ECO:0000313" key="3">
    <source>
        <dbReference type="Proteomes" id="UP001153076"/>
    </source>
</evidence>
<name>A0A9Q1GY58_9CARY</name>
<comment type="caution">
    <text evidence="2">The sequence shown here is derived from an EMBL/GenBank/DDBJ whole genome shotgun (WGS) entry which is preliminary data.</text>
</comment>
<dbReference type="EMBL" id="JAKOGI010001114">
    <property type="protein sequence ID" value="KAJ8427664.1"/>
    <property type="molecule type" value="Genomic_DNA"/>
</dbReference>
<dbReference type="Proteomes" id="UP001153076">
    <property type="component" value="Unassembled WGS sequence"/>
</dbReference>